<keyword evidence="4" id="KW-1185">Reference proteome</keyword>
<dbReference type="InterPro" id="IPR016181">
    <property type="entry name" value="Acyl_CoA_acyltransferase"/>
</dbReference>
<dbReference type="InterPro" id="IPR050769">
    <property type="entry name" value="NAT_camello-type"/>
</dbReference>
<dbReference type="Gene3D" id="3.40.630.30">
    <property type="match status" value="1"/>
</dbReference>
<proteinExistence type="predicted"/>
<dbReference type="GO" id="GO:0008080">
    <property type="term" value="F:N-acetyltransferase activity"/>
    <property type="evidence" value="ECO:0007669"/>
    <property type="project" value="InterPro"/>
</dbReference>
<reference evidence="3 4" key="1">
    <citation type="submission" date="2019-07" db="EMBL/GenBank/DDBJ databases">
        <title>Microlunatus dokdonensis sp. nov. isolated from the rhizospheric soil of the wild plant Elymus tsukushiensis.</title>
        <authorList>
            <person name="Ghim S.-Y."/>
            <person name="Hwang Y.-J."/>
            <person name="Son J.-S."/>
            <person name="Shin J.-H."/>
        </authorList>
    </citation>
    <scope>NUCLEOTIDE SEQUENCE [LARGE SCALE GENOMIC DNA]</scope>
    <source>
        <strain evidence="3 4">KUDC0627</strain>
    </source>
</reference>
<dbReference type="OrthoDB" id="70840at2"/>
<protein>
    <submittedName>
        <fullName evidence="3">GNAT family N-acetyltransferase</fullName>
    </submittedName>
</protein>
<dbReference type="InterPro" id="IPR000182">
    <property type="entry name" value="GNAT_dom"/>
</dbReference>
<evidence type="ECO:0000256" key="1">
    <source>
        <dbReference type="ARBA" id="ARBA00022679"/>
    </source>
</evidence>
<feature type="domain" description="N-acetyltransferase" evidence="2">
    <location>
        <begin position="9"/>
        <end position="171"/>
    </location>
</feature>
<accession>A0A516Q3L2</accession>
<sequence>MSAEHANTTRIRSLDRPGDLGWVIMVHGEQYQREFGWNTEFERLVARIVADFADDHDHEHEAAWIAEVGGRRAGCVFCIRDPDDASGATAKLRILLVDPSFRGHGVGAALVDECLRFARAAGYRRVTLWTNDVLVSARKIYQSRGFRLISEETHHSFGRDLVGQIWRVELDGQPPAPATSIAATSIAATAITSG</sequence>
<dbReference type="Pfam" id="PF00583">
    <property type="entry name" value="Acetyltransf_1"/>
    <property type="match status" value="1"/>
</dbReference>
<evidence type="ECO:0000313" key="4">
    <source>
        <dbReference type="Proteomes" id="UP000319263"/>
    </source>
</evidence>
<dbReference type="RefSeq" id="WP_143987926.1">
    <property type="nucleotide sequence ID" value="NZ_CP041692.1"/>
</dbReference>
<dbReference type="Proteomes" id="UP000319263">
    <property type="component" value="Chromosome"/>
</dbReference>
<dbReference type="PANTHER" id="PTHR13947:SF37">
    <property type="entry name" value="LD18367P"/>
    <property type="match status" value="1"/>
</dbReference>
<organism evidence="3 4">
    <name type="scientific">Microlunatus elymi</name>
    <dbReference type="NCBI Taxonomy" id="2596828"/>
    <lineage>
        <taxon>Bacteria</taxon>
        <taxon>Bacillati</taxon>
        <taxon>Actinomycetota</taxon>
        <taxon>Actinomycetes</taxon>
        <taxon>Propionibacteriales</taxon>
        <taxon>Propionibacteriaceae</taxon>
        <taxon>Microlunatus</taxon>
    </lineage>
</organism>
<dbReference type="EMBL" id="CP041692">
    <property type="protein sequence ID" value="QDP97972.1"/>
    <property type="molecule type" value="Genomic_DNA"/>
</dbReference>
<evidence type="ECO:0000259" key="2">
    <source>
        <dbReference type="PROSITE" id="PS51186"/>
    </source>
</evidence>
<dbReference type="SUPFAM" id="SSF55729">
    <property type="entry name" value="Acyl-CoA N-acyltransferases (Nat)"/>
    <property type="match status" value="1"/>
</dbReference>
<dbReference type="PROSITE" id="PS51186">
    <property type="entry name" value="GNAT"/>
    <property type="match status" value="1"/>
</dbReference>
<dbReference type="PANTHER" id="PTHR13947">
    <property type="entry name" value="GNAT FAMILY N-ACETYLTRANSFERASE"/>
    <property type="match status" value="1"/>
</dbReference>
<dbReference type="KEGG" id="mik:FOE78_20550"/>
<dbReference type="CDD" id="cd04301">
    <property type="entry name" value="NAT_SF"/>
    <property type="match status" value="1"/>
</dbReference>
<keyword evidence="1 3" id="KW-0808">Transferase</keyword>
<name>A0A516Q3L2_9ACTN</name>
<dbReference type="AlphaFoldDB" id="A0A516Q3L2"/>
<evidence type="ECO:0000313" key="3">
    <source>
        <dbReference type="EMBL" id="QDP97972.1"/>
    </source>
</evidence>
<gene>
    <name evidence="3" type="ORF">FOE78_20550</name>
</gene>